<organism evidence="2 3">
    <name type="scientific">Leadbettera azotonutricia (strain ATCC BAA-888 / DSM 13862 / ZAS-9)</name>
    <name type="common">Treponema azotonutricium</name>
    <dbReference type="NCBI Taxonomy" id="545695"/>
    <lineage>
        <taxon>Bacteria</taxon>
        <taxon>Pseudomonadati</taxon>
        <taxon>Spirochaetota</taxon>
        <taxon>Spirochaetia</taxon>
        <taxon>Spirochaetales</taxon>
        <taxon>Breznakiellaceae</taxon>
        <taxon>Leadbettera</taxon>
    </lineage>
</organism>
<dbReference type="Pfam" id="PF13306">
    <property type="entry name" value="LRR_5"/>
    <property type="match status" value="3"/>
</dbReference>
<dbReference type="InParanoid" id="F5Y919"/>
<evidence type="ECO:0000313" key="2">
    <source>
        <dbReference type="EMBL" id="AEF83445.1"/>
    </source>
</evidence>
<sequence>MNNTMKKVSGTILAVILFLTGCSNILSPAPDAGLSPAGTPGTGDQGSLVRVQVALFLGNGEGTGEPVPLNQAARGTLASPSAAAARTIYPEHFPADSADAATLFPGGLNYYIQTVNEADVTTNSTAQTPVDDAFLLELGLRYRISVYAYIGAPGGFSESNRVANGVSAIFTVSESTPEVPLILAPIVNAGSGFYTYSISYPEGVTAQVYLTSAGNYYLGDPLSNGTASTVDGVTTYALTTETSTPSTYYLFTVRLTKGDKTAGRSEIVWIARNLNTHIGGDDWVFTDDDFTQPLTADPVFVNAAKPYSSSATSYEFTLSNTVDWAGASNYPDGTVWKVYAAAAGSTLATGVTAERPSIYYPTFNLNGVDADDDGNPDAIPGGDYWVSATRPGAVESARTKLAIQVAAAGLADTLAGLIQTAILDGTHTGNYTDPLEIALTGYDISNIANWQILLPVIADKGKYLNLDLSGCTGTFIPGVGVLDVGGKGYITGIKLPIEVTSLAAYAFYSFSEFPAIDLSHITSLGNYALAYTYHLATITIDRADPTAFTSIAANAFDGRTTQTITLFVPLASVAACRADSVWGNFNVTAKGTPPGLGGLVTLSGLAMTGQPLTAAAILSGSGDITFKWYRDTTSGTLLQEHTVSATSDSYTLADADADHTIVVVVSRADLSGTVQSAPSAVVTDTVQLGDTATYWKLTGEGDDLTLVISGSGPMPATGMNGSAAPWYSSASKIKHLTIAEGITTIGPYAFCQSHRINTAIVIPDTVTSIGDSAFGYSDYLPGITLGAGVVTIGIEAFYGVHLTTIDLPASVTSIGANAFGGSALTTFTVAPGSPFEVTPYGFVIKTETGDIIAILSSAIDAVGVLDLRATSLTAIPAAAFINNATLTTVLLPAGVTSIGNRAFMNASSLTTVSAPGVSSVGSNAFAYTAITSITQGAGTPADGEAQFPALRNVGGEAFRYMQQLATVSLPAVKTLTFYSQFNYSTMTSVDLSGLVRYSTQNFEFCPALTDLYLGATPPTSANAGTGNENFYLDLFDLVSGYSNHSDITIHVPAGSLPAYAAKNWPGADGTLATITSGTSNSIDATFTFVDDVAP</sequence>
<accession>F5Y919</accession>
<gene>
    <name evidence="2" type="ordered locus">TREAZ_3304</name>
</gene>
<reference evidence="2 3" key="2">
    <citation type="journal article" date="2011" name="ISME J.">
        <title>RNA-seq reveals cooperative metabolic interactions between two termite-gut spirochete species in co-culture.</title>
        <authorList>
            <person name="Rosenthal A.Z."/>
            <person name="Matson E.G."/>
            <person name="Eldar A."/>
            <person name="Leadbetter J.R."/>
        </authorList>
    </citation>
    <scope>NUCLEOTIDE SEQUENCE [LARGE SCALE GENOMIC DNA]</scope>
    <source>
        <strain evidence="3">ATCC BAA-888 / DSM 13862 / ZAS-9</strain>
    </source>
</reference>
<protein>
    <submittedName>
        <fullName evidence="2">Putative cell surface protein</fullName>
    </submittedName>
</protein>
<dbReference type="RefSeq" id="WP_015712261.1">
    <property type="nucleotide sequence ID" value="NC_015577.1"/>
</dbReference>
<proteinExistence type="predicted"/>
<dbReference type="OrthoDB" id="361769at2"/>
<name>F5Y919_LEAAZ</name>
<dbReference type="HOGENOM" id="CLU_284123_0_0_12"/>
<evidence type="ECO:0000256" key="1">
    <source>
        <dbReference type="SAM" id="SignalP"/>
    </source>
</evidence>
<feature type="signal peptide" evidence="1">
    <location>
        <begin position="1"/>
        <end position="28"/>
    </location>
</feature>
<dbReference type="STRING" id="545695.TREAZ_3304"/>
<dbReference type="PANTHER" id="PTHR45661">
    <property type="entry name" value="SURFACE ANTIGEN"/>
    <property type="match status" value="1"/>
</dbReference>
<keyword evidence="1" id="KW-0732">Signal</keyword>
<feature type="chain" id="PRO_5003335753" evidence="1">
    <location>
        <begin position="29"/>
        <end position="1094"/>
    </location>
</feature>
<dbReference type="InterPro" id="IPR053139">
    <property type="entry name" value="Surface_bspA-like"/>
</dbReference>
<dbReference type="EMBL" id="CP001841">
    <property type="protein sequence ID" value="AEF83445.1"/>
    <property type="molecule type" value="Genomic_DNA"/>
</dbReference>
<dbReference type="Gene3D" id="3.80.10.10">
    <property type="entry name" value="Ribonuclease Inhibitor"/>
    <property type="match status" value="2"/>
</dbReference>
<dbReference type="PANTHER" id="PTHR45661:SF3">
    <property type="entry name" value="IG-LIKE DOMAIN-CONTAINING PROTEIN"/>
    <property type="match status" value="1"/>
</dbReference>
<dbReference type="InterPro" id="IPR026906">
    <property type="entry name" value="LRR_5"/>
</dbReference>
<dbReference type="PROSITE" id="PS51257">
    <property type="entry name" value="PROKAR_LIPOPROTEIN"/>
    <property type="match status" value="1"/>
</dbReference>
<dbReference type="AlphaFoldDB" id="F5Y919"/>
<reference evidence="3" key="1">
    <citation type="submission" date="2009-12" db="EMBL/GenBank/DDBJ databases">
        <title>Complete sequence of Treponema azotonutricium strain ZAS-9.</title>
        <authorList>
            <person name="Tetu S.G."/>
            <person name="Matson E."/>
            <person name="Ren Q."/>
            <person name="Seshadri R."/>
            <person name="Elbourne L."/>
            <person name="Hassan K.A."/>
            <person name="Durkin A."/>
            <person name="Radune D."/>
            <person name="Mohamoud Y."/>
            <person name="Shay R."/>
            <person name="Jin S."/>
            <person name="Zhang X."/>
            <person name="Lucey K."/>
            <person name="Ballor N.R."/>
            <person name="Ottesen E."/>
            <person name="Rosenthal R."/>
            <person name="Allen A."/>
            <person name="Leadbetter J.R."/>
            <person name="Paulsen I.T."/>
        </authorList>
    </citation>
    <scope>NUCLEOTIDE SEQUENCE [LARGE SCALE GENOMIC DNA]</scope>
    <source>
        <strain evidence="3">ATCC BAA-888 / DSM 13862 / ZAS-9</strain>
    </source>
</reference>
<dbReference type="KEGG" id="taz:TREAZ_3304"/>
<evidence type="ECO:0000313" key="3">
    <source>
        <dbReference type="Proteomes" id="UP000009222"/>
    </source>
</evidence>
<dbReference type="InterPro" id="IPR032675">
    <property type="entry name" value="LRR_dom_sf"/>
</dbReference>
<dbReference type="Gene3D" id="2.60.40.2700">
    <property type="match status" value="1"/>
</dbReference>
<keyword evidence="3" id="KW-1185">Reference proteome</keyword>
<dbReference type="SUPFAM" id="SSF52058">
    <property type="entry name" value="L domain-like"/>
    <property type="match status" value="1"/>
</dbReference>
<dbReference type="eggNOG" id="COG5492">
    <property type="taxonomic scope" value="Bacteria"/>
</dbReference>
<dbReference type="Proteomes" id="UP000009222">
    <property type="component" value="Chromosome"/>
</dbReference>